<feature type="region of interest" description="Disordered" evidence="1">
    <location>
        <begin position="141"/>
        <end position="180"/>
    </location>
</feature>
<proteinExistence type="predicted"/>
<accession>A0AAD7CCW9</accession>
<protein>
    <submittedName>
        <fullName evidence="2">Uncharacterized protein</fullName>
    </submittedName>
</protein>
<keyword evidence="3" id="KW-1185">Reference proteome</keyword>
<evidence type="ECO:0000313" key="2">
    <source>
        <dbReference type="EMBL" id="KAJ7645712.1"/>
    </source>
</evidence>
<feature type="compositionally biased region" description="Basic and acidic residues" evidence="1">
    <location>
        <begin position="708"/>
        <end position="719"/>
    </location>
</feature>
<evidence type="ECO:0000313" key="3">
    <source>
        <dbReference type="Proteomes" id="UP001221757"/>
    </source>
</evidence>
<sequence>MPAKAWTNAAQYAYLELQLPDFIRRQAQKKLHLFWGPMHEGCDATAPPLTDPQMAVLGAAIEKRKKQLNSWIRRERLKIRGGNAGKKNKKSPLAQFLAKKMRPVEETLEEQEAHAKASRSERMRMRTSVVAELWRDASEEERQAVSREIAREKAELDRQQRKEEEESDERSAPTPTEYQGGVDALDELFESVHALSLETSGWVGLSILGGPTPREGGATTVKVICSGETLAGNSFSDACADFEQEIVGRFKVFLDRVFPVSECLKRVIEQDPVPETQPVEPSVDVTVPPPPPLPPKPKRVRKPKKTGPTATPTTTTAETPASSQATPPPPVSSLSAPPSSFSASATQDRSQGGIPGSLDSFSASLDAEFGPAFVADLNAGVFDPASMFEEEDPFSVGRDEDTLANPSSFLGEDGFANPTDVSPPPPRPSYYNSQSSSLLGEDPFLDPATASRPPPRPSYKGAPFYKAQPSSRGSRYTPSALFSTFSTPKRHVTAPLISEHAQEGHWMEQPGAANGHRDEHLDPRGASAGINRGGYAAHCLPDAHRLLCLLVVAPHHLTPFDCSSGDKHGDKRNYWYDHSPLQLAELVACGYRNAECPRPHLLPCRQAARATKEGAGAGAEEGGCSKGYRAGRAVPATESALAAAGTHAPASTAAVPLRPAIASLDREALDEMTNMELGTINQVVPGMGTSRFNQLAEARKKKRLEDAAAAEKAEEHASAEARGYFELPNPNGPTPTVVLTGRRREPRVMFDGTVAAVQKKGVRAKKPKTAVAKAGSKRKATPGTGPAKPRKKARK</sequence>
<gene>
    <name evidence="2" type="ORF">B0H17DRAFT_1215990</name>
</gene>
<feature type="region of interest" description="Disordered" evidence="1">
    <location>
        <begin position="708"/>
        <end position="738"/>
    </location>
</feature>
<feature type="compositionally biased region" description="Low complexity" evidence="1">
    <location>
        <begin position="332"/>
        <end position="345"/>
    </location>
</feature>
<feature type="compositionally biased region" description="Basic residues" evidence="1">
    <location>
        <begin position="296"/>
        <end position="305"/>
    </location>
</feature>
<feature type="compositionally biased region" description="Basic and acidic residues" evidence="1">
    <location>
        <begin position="111"/>
        <end position="124"/>
    </location>
</feature>
<dbReference type="Proteomes" id="UP001221757">
    <property type="component" value="Unassembled WGS sequence"/>
</dbReference>
<comment type="caution">
    <text evidence="2">The sequence shown here is derived from an EMBL/GenBank/DDBJ whole genome shotgun (WGS) entry which is preliminary data.</text>
</comment>
<feature type="compositionally biased region" description="Basic and acidic residues" evidence="1">
    <location>
        <begin position="141"/>
        <end position="164"/>
    </location>
</feature>
<dbReference type="EMBL" id="JARKIE010000397">
    <property type="protein sequence ID" value="KAJ7645712.1"/>
    <property type="molecule type" value="Genomic_DNA"/>
</dbReference>
<evidence type="ECO:0000256" key="1">
    <source>
        <dbReference type="SAM" id="MobiDB-lite"/>
    </source>
</evidence>
<feature type="region of interest" description="Disordered" evidence="1">
    <location>
        <begin position="391"/>
        <end position="480"/>
    </location>
</feature>
<feature type="region of interest" description="Disordered" evidence="1">
    <location>
        <begin position="274"/>
        <end position="363"/>
    </location>
</feature>
<feature type="compositionally biased region" description="Low complexity" evidence="1">
    <location>
        <begin position="306"/>
        <end position="325"/>
    </location>
</feature>
<dbReference type="AlphaFoldDB" id="A0AAD7CCW9"/>
<feature type="compositionally biased region" description="Polar residues" evidence="1">
    <location>
        <begin position="468"/>
        <end position="480"/>
    </location>
</feature>
<feature type="region of interest" description="Disordered" evidence="1">
    <location>
        <begin position="104"/>
        <end position="125"/>
    </location>
</feature>
<reference evidence="2" key="1">
    <citation type="submission" date="2023-03" db="EMBL/GenBank/DDBJ databases">
        <title>Massive genome expansion in bonnet fungi (Mycena s.s.) driven by repeated elements and novel gene families across ecological guilds.</title>
        <authorList>
            <consortium name="Lawrence Berkeley National Laboratory"/>
            <person name="Harder C.B."/>
            <person name="Miyauchi S."/>
            <person name="Viragh M."/>
            <person name="Kuo A."/>
            <person name="Thoen E."/>
            <person name="Andreopoulos B."/>
            <person name="Lu D."/>
            <person name="Skrede I."/>
            <person name="Drula E."/>
            <person name="Henrissat B."/>
            <person name="Morin E."/>
            <person name="Kohler A."/>
            <person name="Barry K."/>
            <person name="LaButti K."/>
            <person name="Morin E."/>
            <person name="Salamov A."/>
            <person name="Lipzen A."/>
            <person name="Mereny Z."/>
            <person name="Hegedus B."/>
            <person name="Baldrian P."/>
            <person name="Stursova M."/>
            <person name="Weitz H."/>
            <person name="Taylor A."/>
            <person name="Grigoriev I.V."/>
            <person name="Nagy L.G."/>
            <person name="Martin F."/>
            <person name="Kauserud H."/>
        </authorList>
    </citation>
    <scope>NUCLEOTIDE SEQUENCE</scope>
    <source>
        <strain evidence="2">CBHHK067</strain>
    </source>
</reference>
<feature type="region of interest" description="Disordered" evidence="1">
    <location>
        <begin position="759"/>
        <end position="795"/>
    </location>
</feature>
<name>A0AAD7CCW9_MYCRO</name>
<organism evidence="2 3">
    <name type="scientific">Mycena rosella</name>
    <name type="common">Pink bonnet</name>
    <name type="synonym">Agaricus rosellus</name>
    <dbReference type="NCBI Taxonomy" id="1033263"/>
    <lineage>
        <taxon>Eukaryota</taxon>
        <taxon>Fungi</taxon>
        <taxon>Dikarya</taxon>
        <taxon>Basidiomycota</taxon>
        <taxon>Agaricomycotina</taxon>
        <taxon>Agaricomycetes</taxon>
        <taxon>Agaricomycetidae</taxon>
        <taxon>Agaricales</taxon>
        <taxon>Marasmiineae</taxon>
        <taxon>Mycenaceae</taxon>
        <taxon>Mycena</taxon>
    </lineage>
</organism>